<gene>
    <name evidence="1" type="ORF">PACLA_8A002989</name>
</gene>
<evidence type="ECO:0000313" key="2">
    <source>
        <dbReference type="Proteomes" id="UP001152795"/>
    </source>
</evidence>
<feature type="non-terminal residue" evidence="1">
    <location>
        <position position="78"/>
    </location>
</feature>
<keyword evidence="2" id="KW-1185">Reference proteome</keyword>
<evidence type="ECO:0000313" key="1">
    <source>
        <dbReference type="EMBL" id="CAB4046286.1"/>
    </source>
</evidence>
<dbReference type="AlphaFoldDB" id="A0A7D9MG45"/>
<sequence>AKISIRIMNPGVLPLGMTIGEMASVVNDTRNIITIQRPVSGLKFNYKSIIKISTSRSIGFELSRGTNSSCDWLFTGNK</sequence>
<dbReference type="Proteomes" id="UP001152795">
    <property type="component" value="Unassembled WGS sequence"/>
</dbReference>
<feature type="non-terminal residue" evidence="1">
    <location>
        <position position="1"/>
    </location>
</feature>
<name>A0A7D9MG45_PARCT</name>
<comment type="caution">
    <text evidence="1">The sequence shown here is derived from an EMBL/GenBank/DDBJ whole genome shotgun (WGS) entry which is preliminary data.</text>
</comment>
<protein>
    <submittedName>
        <fullName evidence="1">Uncharacterized protein</fullName>
    </submittedName>
</protein>
<reference evidence="1" key="1">
    <citation type="submission" date="2020-04" db="EMBL/GenBank/DDBJ databases">
        <authorList>
            <person name="Alioto T."/>
            <person name="Alioto T."/>
            <person name="Gomez Garrido J."/>
        </authorList>
    </citation>
    <scope>NUCLEOTIDE SEQUENCE</scope>
    <source>
        <strain evidence="1">A484AB</strain>
    </source>
</reference>
<organism evidence="1 2">
    <name type="scientific">Paramuricea clavata</name>
    <name type="common">Red gorgonian</name>
    <name type="synonym">Violescent sea-whip</name>
    <dbReference type="NCBI Taxonomy" id="317549"/>
    <lineage>
        <taxon>Eukaryota</taxon>
        <taxon>Metazoa</taxon>
        <taxon>Cnidaria</taxon>
        <taxon>Anthozoa</taxon>
        <taxon>Octocorallia</taxon>
        <taxon>Malacalcyonacea</taxon>
        <taxon>Plexauridae</taxon>
        <taxon>Paramuricea</taxon>
    </lineage>
</organism>
<accession>A0A7D9MG45</accession>
<proteinExistence type="predicted"/>
<dbReference type="EMBL" id="CACRXK020049208">
    <property type="protein sequence ID" value="CAB4046286.1"/>
    <property type="molecule type" value="Genomic_DNA"/>
</dbReference>